<dbReference type="InterPro" id="IPR005137">
    <property type="entry name" value="BtpA"/>
</dbReference>
<protein>
    <submittedName>
        <fullName evidence="3">Photosystem I biogenesis protein BtpA</fullName>
    </submittedName>
</protein>
<evidence type="ECO:0000256" key="2">
    <source>
        <dbReference type="SAM" id="MobiDB-lite"/>
    </source>
</evidence>
<dbReference type="OrthoDB" id="9791357at2"/>
<proteinExistence type="inferred from homology"/>
<name>A0A7Z9BPG9_9CYAN</name>
<comment type="similarity">
    <text evidence="1">Belongs to the BtpA family.</text>
</comment>
<dbReference type="NCBIfam" id="NF045918">
    <property type="entry name" value="PhsystIBiosynBtpA"/>
    <property type="match status" value="1"/>
</dbReference>
<dbReference type="Proteomes" id="UP000184550">
    <property type="component" value="Unassembled WGS sequence"/>
</dbReference>
<dbReference type="PANTHER" id="PTHR21381">
    <property type="entry name" value="ZGC:162297"/>
    <property type="match status" value="1"/>
</dbReference>
<dbReference type="NCBIfam" id="TIGR00259">
    <property type="entry name" value="thylakoid_BtpA"/>
    <property type="match status" value="1"/>
</dbReference>
<dbReference type="AlphaFoldDB" id="A0A7Z9BPG9"/>
<dbReference type="InterPro" id="IPR011060">
    <property type="entry name" value="RibuloseP-bd_barrel"/>
</dbReference>
<accession>A0A7Z9BPG9</accession>
<keyword evidence="4" id="KW-1185">Reference proteome</keyword>
<dbReference type="EMBL" id="CZCU02000099">
    <property type="protein sequence ID" value="VXD13936.1"/>
    <property type="molecule type" value="Genomic_DNA"/>
</dbReference>
<dbReference type="PANTHER" id="PTHR21381:SF3">
    <property type="entry name" value="SGC REGION PROTEIN SGCQ-RELATED"/>
    <property type="match status" value="1"/>
</dbReference>
<comment type="caution">
    <text evidence="3">The sequence shown here is derived from an EMBL/GenBank/DDBJ whole genome shotgun (WGS) entry which is preliminary data.</text>
</comment>
<dbReference type="Pfam" id="PF03437">
    <property type="entry name" value="BtpA"/>
    <property type="match status" value="1"/>
</dbReference>
<evidence type="ECO:0000313" key="4">
    <source>
        <dbReference type="Proteomes" id="UP000184550"/>
    </source>
</evidence>
<dbReference type="PIRSF" id="PIRSF005956">
    <property type="entry name" value="BtpA"/>
    <property type="match status" value="1"/>
</dbReference>
<reference evidence="3" key="1">
    <citation type="submission" date="2019-10" db="EMBL/GenBank/DDBJ databases">
        <authorList>
            <consortium name="Genoscope - CEA"/>
            <person name="William W."/>
        </authorList>
    </citation>
    <scope>NUCLEOTIDE SEQUENCE [LARGE SCALE GENOMIC DNA]</scope>
    <source>
        <strain evidence="3">BBR_PRJEB10992</strain>
    </source>
</reference>
<organism evidence="3 4">
    <name type="scientific">Planktothrix serta PCC 8927</name>
    <dbReference type="NCBI Taxonomy" id="671068"/>
    <lineage>
        <taxon>Bacteria</taxon>
        <taxon>Bacillati</taxon>
        <taxon>Cyanobacteriota</taxon>
        <taxon>Cyanophyceae</taxon>
        <taxon>Oscillatoriophycideae</taxon>
        <taxon>Oscillatoriales</taxon>
        <taxon>Microcoleaceae</taxon>
        <taxon>Planktothrix</taxon>
    </lineage>
</organism>
<evidence type="ECO:0000313" key="3">
    <source>
        <dbReference type="EMBL" id="VXD13936.1"/>
    </source>
</evidence>
<evidence type="ECO:0000256" key="1">
    <source>
        <dbReference type="ARBA" id="ARBA00006007"/>
    </source>
</evidence>
<dbReference type="RefSeq" id="WP_083618601.1">
    <property type="nucleotide sequence ID" value="NZ_LR734844.1"/>
</dbReference>
<feature type="region of interest" description="Disordered" evidence="2">
    <location>
        <begin position="270"/>
        <end position="290"/>
    </location>
</feature>
<gene>
    <name evidence="3" type="primary">btpA</name>
    <name evidence="3" type="ORF">PL8927_270198</name>
</gene>
<sequence>MDLDQIFKTPNPIIGVVHLLPLPTSPRWGGNLRTVIDRAEQEATALASGGVNGIIVENFFDAPFAKDQVDPAVISAMTLIVQRIMNLVTLPLGINVLRNDAESSLAIASCTGAQFIRVNVLNGVMATDQGIIEGHAHKLLRYRRELGSDVKILADVLVKHGRPLGSPNLTTAVQETIERALADAVILSGWSTGSPPSLEDLELARAAAMGTPVFIGSGASWENVGTLMQAADGVIVSSSLKRHGRIHQPIDPSRVSQFVETTRRSLEVQAQSHPWVKEEKTPPASLISNQ</sequence>
<dbReference type="SUPFAM" id="SSF51366">
    <property type="entry name" value="Ribulose-phoshate binding barrel"/>
    <property type="match status" value="1"/>
</dbReference>